<evidence type="ECO:0000256" key="1">
    <source>
        <dbReference type="SAM" id="MobiDB-lite"/>
    </source>
</evidence>
<feature type="compositionally biased region" description="Low complexity" evidence="1">
    <location>
        <begin position="130"/>
        <end position="141"/>
    </location>
</feature>
<keyword evidence="3" id="KW-1185">Reference proteome</keyword>
<feature type="region of interest" description="Disordered" evidence="1">
    <location>
        <begin position="1"/>
        <end position="22"/>
    </location>
</feature>
<proteinExistence type="predicted"/>
<evidence type="ECO:0000313" key="3">
    <source>
        <dbReference type="Proteomes" id="UP001152320"/>
    </source>
</evidence>
<sequence length="575" mass="62456">MISSGDNAYSCSTSRESQKTGGSYFVLVGSKKESRQPRASIHDRQEVVVLSSGTMTKTSSINAVMNENHVTIPSLPQEHKGVPVVKVTARPVSPRIFDLCNKVFSGSEKNNSASDEQNLWRSRTTTLRSLSASNLSSSNDSDNGEDSRPLLNRRSVSLKTLVIRKSESEGWDSQTDCTVEPVHKALSPCTSPSSGYNSGFGFSSPGCLSPRCHSPLSTMEGSNGKVQTKDLLTVPGSGPGRPHRTSSHDSGVVGLSVSSPSSLDNSSNEDVSFQEFAETKDGNCESPPSSKRPPLQRLNALDVKGDVFSSELESIQSPDEGFQDSLRPLTEPSKTIVSQASVSDMKKSELSVRLKLPPRSQTYESLLSKVHRYQSLDYTGASAMPPFRRKFSEPTSLVKLPLPSVVVSQHTDEDASHNHSPESTETLAKQTSEKSEGINIQALLSALPSSKAKLERKLSSSSSTSNLDSEDPDSAEEQVKEESQRAAVSWNKIRKVVHWSPFVQSFKKKYPWVQIAGHQELLLGGPWVSESLPQGLSTVALEYPHQEGGGNQKVYFRPGGALFLVASELVSVERF</sequence>
<feature type="region of interest" description="Disordered" evidence="1">
    <location>
        <begin position="455"/>
        <end position="483"/>
    </location>
</feature>
<dbReference type="OrthoDB" id="338650at2759"/>
<name>A0A9Q1HGG6_HOLLE</name>
<feature type="compositionally biased region" description="Basic and acidic residues" evidence="1">
    <location>
        <begin position="410"/>
        <end position="422"/>
    </location>
</feature>
<evidence type="ECO:0000313" key="2">
    <source>
        <dbReference type="EMBL" id="KAJ8044985.1"/>
    </source>
</evidence>
<dbReference type="EMBL" id="JAIZAY010000003">
    <property type="protein sequence ID" value="KAJ8044985.1"/>
    <property type="molecule type" value="Genomic_DNA"/>
</dbReference>
<comment type="caution">
    <text evidence="2">The sequence shown here is derived from an EMBL/GenBank/DDBJ whole genome shotgun (WGS) entry which is preliminary data.</text>
</comment>
<organism evidence="2 3">
    <name type="scientific">Holothuria leucospilota</name>
    <name type="common">Black long sea cucumber</name>
    <name type="synonym">Mertensiothuria leucospilota</name>
    <dbReference type="NCBI Taxonomy" id="206669"/>
    <lineage>
        <taxon>Eukaryota</taxon>
        <taxon>Metazoa</taxon>
        <taxon>Echinodermata</taxon>
        <taxon>Eleutherozoa</taxon>
        <taxon>Echinozoa</taxon>
        <taxon>Holothuroidea</taxon>
        <taxon>Aspidochirotacea</taxon>
        <taxon>Aspidochirotida</taxon>
        <taxon>Holothuriidae</taxon>
        <taxon>Holothuria</taxon>
    </lineage>
</organism>
<reference evidence="2" key="1">
    <citation type="submission" date="2021-10" db="EMBL/GenBank/DDBJ databases">
        <title>Tropical sea cucumber genome reveals ecological adaptation and Cuvierian tubules defense mechanism.</title>
        <authorList>
            <person name="Chen T."/>
        </authorList>
    </citation>
    <scope>NUCLEOTIDE SEQUENCE</scope>
    <source>
        <strain evidence="2">Nanhai2018</strain>
        <tissue evidence="2">Muscle</tissue>
    </source>
</reference>
<feature type="region of interest" description="Disordered" evidence="1">
    <location>
        <begin position="130"/>
        <end position="151"/>
    </location>
</feature>
<dbReference type="Proteomes" id="UP001152320">
    <property type="component" value="Chromosome 3"/>
</dbReference>
<gene>
    <name evidence="2" type="ORF">HOLleu_07897</name>
</gene>
<protein>
    <submittedName>
        <fullName evidence="2">Inositol-trisphosphate 3-kinase B</fullName>
    </submittedName>
</protein>
<feature type="compositionally biased region" description="Low complexity" evidence="1">
    <location>
        <begin position="248"/>
        <end position="268"/>
    </location>
</feature>
<accession>A0A9Q1HGG6</accession>
<feature type="region of interest" description="Disordered" evidence="1">
    <location>
        <begin position="218"/>
        <end position="271"/>
    </location>
</feature>
<feature type="region of interest" description="Disordered" evidence="1">
    <location>
        <begin position="409"/>
        <end position="432"/>
    </location>
</feature>
<dbReference type="AlphaFoldDB" id="A0A9Q1HGG6"/>
<feature type="compositionally biased region" description="Polar residues" evidence="1">
    <location>
        <begin position="1"/>
        <end position="21"/>
    </location>
</feature>